<dbReference type="AlphaFoldDB" id="S8B2X1"/>
<dbReference type="PhylomeDB" id="S8B2X1"/>
<dbReference type="GO" id="GO:0019760">
    <property type="term" value="P:glucosinolate metabolic process"/>
    <property type="evidence" value="ECO:0007669"/>
    <property type="project" value="UniProtKB-ARBA"/>
</dbReference>
<protein>
    <submittedName>
        <fullName evidence="3">Uncharacterized protein</fullName>
    </submittedName>
</protein>
<evidence type="ECO:0000256" key="2">
    <source>
        <dbReference type="ARBA" id="ARBA00023004"/>
    </source>
</evidence>
<dbReference type="Pfam" id="PF24681">
    <property type="entry name" value="Kelch_KLHDC2_KLHL20_DRC7"/>
    <property type="match status" value="1"/>
</dbReference>
<evidence type="ECO:0000313" key="3">
    <source>
        <dbReference type="EMBL" id="EPS28797.1"/>
    </source>
</evidence>
<dbReference type="eggNOG" id="KOG0379">
    <property type="taxonomic scope" value="Eukaryota"/>
</dbReference>
<dbReference type="HOGENOM" id="CLU_030461_1_1_1"/>
<evidence type="ECO:0000313" key="4">
    <source>
        <dbReference type="Proteomes" id="UP000019376"/>
    </source>
</evidence>
<dbReference type="PANTHER" id="PTHR47435:SF4">
    <property type="entry name" value="KELCH REPEAT PROTEIN (AFU_ORTHOLOGUE AFUA_5G12780)"/>
    <property type="match status" value="1"/>
</dbReference>
<dbReference type="InterPro" id="IPR015915">
    <property type="entry name" value="Kelch-typ_b-propeller"/>
</dbReference>
<accession>S8B2X1</accession>
<dbReference type="InterPro" id="IPR011043">
    <property type="entry name" value="Gal_Oxase/kelch_b-propeller"/>
</dbReference>
<gene>
    <name evidence="3" type="ORF">PDE_03743</name>
</gene>
<dbReference type="Proteomes" id="UP000019376">
    <property type="component" value="Unassembled WGS sequence"/>
</dbReference>
<proteinExistence type="predicted"/>
<reference evidence="3 4" key="1">
    <citation type="journal article" date="2013" name="PLoS ONE">
        <title>Genomic and secretomic analyses reveal unique features of the lignocellulolytic enzyme system of Penicillium decumbens.</title>
        <authorList>
            <person name="Liu G."/>
            <person name="Zhang L."/>
            <person name="Wei X."/>
            <person name="Zou G."/>
            <person name="Qin Y."/>
            <person name="Ma L."/>
            <person name="Li J."/>
            <person name="Zheng H."/>
            <person name="Wang S."/>
            <person name="Wang C."/>
            <person name="Xun L."/>
            <person name="Zhao G.-P."/>
            <person name="Zhou Z."/>
            <person name="Qu Y."/>
        </authorList>
    </citation>
    <scope>NUCLEOTIDE SEQUENCE [LARGE SCALE GENOMIC DNA]</scope>
    <source>
        <strain evidence="4">114-2 / CGMCC 5302</strain>
    </source>
</reference>
<keyword evidence="1" id="KW-0677">Repeat</keyword>
<dbReference type="SUPFAM" id="SSF117281">
    <property type="entry name" value="Kelch motif"/>
    <property type="match status" value="1"/>
</dbReference>
<dbReference type="SUPFAM" id="SSF50965">
    <property type="entry name" value="Galactose oxidase, central domain"/>
    <property type="match status" value="1"/>
</dbReference>
<evidence type="ECO:0000256" key="1">
    <source>
        <dbReference type="ARBA" id="ARBA00022737"/>
    </source>
</evidence>
<keyword evidence="2" id="KW-0408">Iron</keyword>
<organism evidence="3 4">
    <name type="scientific">Penicillium oxalicum (strain 114-2 / CGMCC 5302)</name>
    <name type="common">Penicillium decumbens</name>
    <dbReference type="NCBI Taxonomy" id="933388"/>
    <lineage>
        <taxon>Eukaryota</taxon>
        <taxon>Fungi</taxon>
        <taxon>Dikarya</taxon>
        <taxon>Ascomycota</taxon>
        <taxon>Pezizomycotina</taxon>
        <taxon>Eurotiomycetes</taxon>
        <taxon>Eurotiomycetidae</taxon>
        <taxon>Eurotiales</taxon>
        <taxon>Aspergillaceae</taxon>
        <taxon>Penicillium</taxon>
    </lineage>
</organism>
<name>S8B2X1_PENO1</name>
<dbReference type="STRING" id="933388.S8B2X1"/>
<dbReference type="Gene3D" id="2.120.10.80">
    <property type="entry name" value="Kelch-type beta propeller"/>
    <property type="match status" value="2"/>
</dbReference>
<keyword evidence="4" id="KW-1185">Reference proteome</keyword>
<dbReference type="PANTHER" id="PTHR47435">
    <property type="entry name" value="KELCH REPEAT PROTEIN (AFU_ORTHOLOGUE AFUA_5G12780)"/>
    <property type="match status" value="1"/>
</dbReference>
<sequence>MLITAKCDKLLEAEVLQRSSQVVSVVGDRAYIFGGELHPREPRDNNVYAVVLNNQVTDEAVTQPQSSLSPTARVGTASATIGDKIYLFSGRGGVDMAPIDEQGSVWEFDPSSSTWCRIQPSISNSDAVPAARSYHCMTSDGKDTLFVHAGCPESGRLSDLWSFSVLRREWKQCAPAFDPPRGGTSITFVGGKIYRMNGFDGKTEQGGNLDIYTPETDSWNTYIYPADGKNGPSPRSVSALLPISVLGRSYLITMFGERDPSSLGHQGAGKMLGDVWIFDIEDKKWEQVELRGTELPVARGWFDADVMSTDTIIVHGGLGESNDRLGDLWKLSFA</sequence>
<dbReference type="OrthoDB" id="10250130at2759"/>
<dbReference type="EMBL" id="KB644411">
    <property type="protein sequence ID" value="EPS28797.1"/>
    <property type="molecule type" value="Genomic_DNA"/>
</dbReference>